<reference evidence="2" key="1">
    <citation type="submission" date="2021-01" db="EMBL/GenBank/DDBJ databases">
        <title>Whole genome shotgun sequence of Virgisporangium aliadipatigenens NBRC 105644.</title>
        <authorList>
            <person name="Komaki H."/>
            <person name="Tamura T."/>
        </authorList>
    </citation>
    <scope>NUCLEOTIDE SEQUENCE</scope>
    <source>
        <strain evidence="2">NBRC 105644</strain>
    </source>
</reference>
<gene>
    <name evidence="2" type="ORF">Val02_17120</name>
</gene>
<dbReference type="PANTHER" id="PTHR33608:SF14">
    <property type="entry name" value="POSSIBLE CONSERVED SECRETED PROTEIN"/>
    <property type="match status" value="1"/>
</dbReference>
<evidence type="ECO:0000313" key="3">
    <source>
        <dbReference type="Proteomes" id="UP000619260"/>
    </source>
</evidence>
<dbReference type="PANTHER" id="PTHR33608">
    <property type="entry name" value="BLL2464 PROTEIN"/>
    <property type="match status" value="1"/>
</dbReference>
<feature type="domain" description="DUF58" evidence="1">
    <location>
        <begin position="204"/>
        <end position="380"/>
    </location>
</feature>
<evidence type="ECO:0000259" key="1">
    <source>
        <dbReference type="Pfam" id="PF01882"/>
    </source>
</evidence>
<accession>A0A8J3YJ17</accession>
<dbReference type="InterPro" id="IPR002881">
    <property type="entry name" value="DUF58"/>
</dbReference>
<dbReference type="Pfam" id="PF01882">
    <property type="entry name" value="DUF58"/>
    <property type="match status" value="1"/>
</dbReference>
<sequence>MSETPDRTWVPTKAMGRTVLLTGVLLILAALFGRIDLVILAVPLAVGAGLALARRPTEAPLVEVAIDDPVAIEGTPLSVRLGSGNPDRVGYDLMLLRLSTGRWVRVRHGDRPYVSRTQPGELVDVDLEGSLRRWGRHAVGPVTAHAVACHGLLVSAPVRTAPLLLDGYPATDPFAADEAMPRAAGLVGIHRSRRPGEGGELAGVRMFGPGDRLRRIDWRVSLRARELHVAATLSDRDAEVVLLLDVLHEAGRSGGVGGAASVFDTTVRAAAGIAEHYLSQGDRVGMLEYGFRARRLRSGSGRRQYLTILQWLLDIKANESAQEVGIGMFDLHLIPSHALVIVLTPLVDPRTAEMLARLVRSGRIVIALDTLGSLKVPLPATPWMESAYRLWGLERQNLLGQLGEHGVPVVTWAGAGSLDQVLRDAARLASGPRAGAR</sequence>
<dbReference type="RefSeq" id="WP_203898355.1">
    <property type="nucleotide sequence ID" value="NZ_BOPF01000004.1"/>
</dbReference>
<dbReference type="Proteomes" id="UP000619260">
    <property type="component" value="Unassembled WGS sequence"/>
</dbReference>
<organism evidence="2 3">
    <name type="scientific">Virgisporangium aliadipatigenens</name>
    <dbReference type="NCBI Taxonomy" id="741659"/>
    <lineage>
        <taxon>Bacteria</taxon>
        <taxon>Bacillati</taxon>
        <taxon>Actinomycetota</taxon>
        <taxon>Actinomycetes</taxon>
        <taxon>Micromonosporales</taxon>
        <taxon>Micromonosporaceae</taxon>
        <taxon>Virgisporangium</taxon>
    </lineage>
</organism>
<protein>
    <recommendedName>
        <fullName evidence="1">DUF58 domain-containing protein</fullName>
    </recommendedName>
</protein>
<proteinExistence type="predicted"/>
<keyword evidence="3" id="KW-1185">Reference proteome</keyword>
<dbReference type="EMBL" id="BOPF01000004">
    <property type="protein sequence ID" value="GIJ44826.1"/>
    <property type="molecule type" value="Genomic_DNA"/>
</dbReference>
<evidence type="ECO:0000313" key="2">
    <source>
        <dbReference type="EMBL" id="GIJ44826.1"/>
    </source>
</evidence>
<name>A0A8J3YJ17_9ACTN</name>
<dbReference type="AlphaFoldDB" id="A0A8J3YJ17"/>
<comment type="caution">
    <text evidence="2">The sequence shown here is derived from an EMBL/GenBank/DDBJ whole genome shotgun (WGS) entry which is preliminary data.</text>
</comment>